<evidence type="ECO:0000256" key="7">
    <source>
        <dbReference type="SAM" id="Coils"/>
    </source>
</evidence>
<sequence>SMERGLSAARGLRSPNISVRYLYYTLYSEISSNPLDPDVLYPWQDQLKDKGYQQLTFSLNIPIANRFMAQNRISNAKVNVLDAEINLDQTKQTLFKTIQQAYADANAALEDYEANLEAVQSMQEAFNYTEQKFDVGIVNSVDYNLAKSNLTKAQSDLVSAKYKFIFYTKILDFWAGRPITLSVLTAG</sequence>
<dbReference type="Pfam" id="PF02321">
    <property type="entry name" value="OEP"/>
    <property type="match status" value="1"/>
</dbReference>
<keyword evidence="5" id="KW-0472">Membrane</keyword>
<dbReference type="PANTHER" id="PTHR30026">
    <property type="entry name" value="OUTER MEMBRANE PROTEIN TOLC"/>
    <property type="match status" value="1"/>
</dbReference>
<reference evidence="8" key="1">
    <citation type="journal article" date="2014" name="Front. Microbiol.">
        <title>High frequency of phylogenetically diverse reductive dehalogenase-homologous genes in deep subseafloor sedimentary metagenomes.</title>
        <authorList>
            <person name="Kawai M."/>
            <person name="Futagami T."/>
            <person name="Toyoda A."/>
            <person name="Takaki Y."/>
            <person name="Nishi S."/>
            <person name="Hori S."/>
            <person name="Arai W."/>
            <person name="Tsubouchi T."/>
            <person name="Morono Y."/>
            <person name="Uchiyama I."/>
            <person name="Ito T."/>
            <person name="Fujiyama A."/>
            <person name="Inagaki F."/>
            <person name="Takami H."/>
        </authorList>
    </citation>
    <scope>NUCLEOTIDE SEQUENCE</scope>
    <source>
        <strain evidence="8">Expedition CK06-06</strain>
    </source>
</reference>
<keyword evidence="2" id="KW-0813">Transport</keyword>
<dbReference type="GO" id="GO:0015562">
    <property type="term" value="F:efflux transmembrane transporter activity"/>
    <property type="evidence" value="ECO:0007669"/>
    <property type="project" value="InterPro"/>
</dbReference>
<keyword evidence="3" id="KW-1134">Transmembrane beta strand</keyword>
<evidence type="ECO:0000256" key="2">
    <source>
        <dbReference type="ARBA" id="ARBA00022448"/>
    </source>
</evidence>
<comment type="caution">
    <text evidence="8">The sequence shown here is derived from an EMBL/GenBank/DDBJ whole genome shotgun (WGS) entry which is preliminary data.</text>
</comment>
<evidence type="ECO:0000313" key="8">
    <source>
        <dbReference type="EMBL" id="GAG38792.1"/>
    </source>
</evidence>
<evidence type="ECO:0000256" key="6">
    <source>
        <dbReference type="ARBA" id="ARBA00023237"/>
    </source>
</evidence>
<evidence type="ECO:0000256" key="5">
    <source>
        <dbReference type="ARBA" id="ARBA00023136"/>
    </source>
</evidence>
<feature type="non-terminal residue" evidence="8">
    <location>
        <position position="1"/>
    </location>
</feature>
<protein>
    <recommendedName>
        <fullName evidence="9">TolC family protein</fullName>
    </recommendedName>
</protein>
<dbReference type="Gene3D" id="1.20.1600.10">
    <property type="entry name" value="Outer membrane efflux proteins (OEP)"/>
    <property type="match status" value="1"/>
</dbReference>
<keyword evidence="7" id="KW-0175">Coiled coil</keyword>
<dbReference type="GO" id="GO:1990281">
    <property type="term" value="C:efflux pump complex"/>
    <property type="evidence" value="ECO:0007669"/>
    <property type="project" value="TreeGrafter"/>
</dbReference>
<organism evidence="8">
    <name type="scientific">marine sediment metagenome</name>
    <dbReference type="NCBI Taxonomy" id="412755"/>
    <lineage>
        <taxon>unclassified sequences</taxon>
        <taxon>metagenomes</taxon>
        <taxon>ecological metagenomes</taxon>
    </lineage>
</organism>
<keyword evidence="6" id="KW-0998">Cell outer membrane</keyword>
<dbReference type="GO" id="GO:0009279">
    <property type="term" value="C:cell outer membrane"/>
    <property type="evidence" value="ECO:0007669"/>
    <property type="project" value="UniProtKB-SubCell"/>
</dbReference>
<dbReference type="InterPro" id="IPR051906">
    <property type="entry name" value="TolC-like"/>
</dbReference>
<feature type="coiled-coil region" evidence="7">
    <location>
        <begin position="73"/>
        <end position="122"/>
    </location>
</feature>
<dbReference type="GO" id="GO:0015288">
    <property type="term" value="F:porin activity"/>
    <property type="evidence" value="ECO:0007669"/>
    <property type="project" value="TreeGrafter"/>
</dbReference>
<comment type="subcellular location">
    <subcellularLocation>
        <location evidence="1">Cell outer membrane</location>
    </subcellularLocation>
</comment>
<dbReference type="SUPFAM" id="SSF56954">
    <property type="entry name" value="Outer membrane efflux proteins (OEP)"/>
    <property type="match status" value="1"/>
</dbReference>
<dbReference type="PANTHER" id="PTHR30026:SF20">
    <property type="entry name" value="OUTER MEMBRANE PROTEIN TOLC"/>
    <property type="match status" value="1"/>
</dbReference>
<proteinExistence type="predicted"/>
<evidence type="ECO:0008006" key="9">
    <source>
        <dbReference type="Google" id="ProtNLM"/>
    </source>
</evidence>
<keyword evidence="4" id="KW-0812">Transmembrane</keyword>
<evidence type="ECO:0000256" key="3">
    <source>
        <dbReference type="ARBA" id="ARBA00022452"/>
    </source>
</evidence>
<evidence type="ECO:0000256" key="4">
    <source>
        <dbReference type="ARBA" id="ARBA00022692"/>
    </source>
</evidence>
<dbReference type="InterPro" id="IPR003423">
    <property type="entry name" value="OMP_efflux"/>
</dbReference>
<dbReference type="EMBL" id="BARS01045992">
    <property type="protein sequence ID" value="GAG38792.1"/>
    <property type="molecule type" value="Genomic_DNA"/>
</dbReference>
<name>X0XU20_9ZZZZ</name>
<gene>
    <name evidence="8" type="ORF">S01H1_69284</name>
</gene>
<accession>X0XU20</accession>
<dbReference type="AlphaFoldDB" id="X0XU20"/>
<evidence type="ECO:0000256" key="1">
    <source>
        <dbReference type="ARBA" id="ARBA00004442"/>
    </source>
</evidence>